<gene>
    <name evidence="2" type="ORF">DPMN_056753</name>
</gene>
<dbReference type="Proteomes" id="UP000828390">
    <property type="component" value="Unassembled WGS sequence"/>
</dbReference>
<sequence length="65" mass="7202">MCNGAKTYGANRTTTAEKRQGRKARVASLETSHSSPLYKNIPCQDRPQQPFAHTQTKPVPDAKMT</sequence>
<proteinExistence type="predicted"/>
<keyword evidence="3" id="KW-1185">Reference proteome</keyword>
<organism evidence="2 3">
    <name type="scientific">Dreissena polymorpha</name>
    <name type="common">Zebra mussel</name>
    <name type="synonym">Mytilus polymorpha</name>
    <dbReference type="NCBI Taxonomy" id="45954"/>
    <lineage>
        <taxon>Eukaryota</taxon>
        <taxon>Metazoa</taxon>
        <taxon>Spiralia</taxon>
        <taxon>Lophotrochozoa</taxon>
        <taxon>Mollusca</taxon>
        <taxon>Bivalvia</taxon>
        <taxon>Autobranchia</taxon>
        <taxon>Heteroconchia</taxon>
        <taxon>Euheterodonta</taxon>
        <taxon>Imparidentia</taxon>
        <taxon>Neoheterodontei</taxon>
        <taxon>Myida</taxon>
        <taxon>Dreissenoidea</taxon>
        <taxon>Dreissenidae</taxon>
        <taxon>Dreissena</taxon>
    </lineage>
</organism>
<accession>A0A9D4CSA4</accession>
<evidence type="ECO:0000256" key="1">
    <source>
        <dbReference type="SAM" id="MobiDB-lite"/>
    </source>
</evidence>
<feature type="region of interest" description="Disordered" evidence="1">
    <location>
        <begin position="1"/>
        <end position="65"/>
    </location>
</feature>
<reference evidence="2" key="1">
    <citation type="journal article" date="2019" name="bioRxiv">
        <title>The Genome of the Zebra Mussel, Dreissena polymorpha: A Resource for Invasive Species Research.</title>
        <authorList>
            <person name="McCartney M.A."/>
            <person name="Auch B."/>
            <person name="Kono T."/>
            <person name="Mallez S."/>
            <person name="Zhang Y."/>
            <person name="Obille A."/>
            <person name="Becker A."/>
            <person name="Abrahante J.E."/>
            <person name="Garbe J."/>
            <person name="Badalamenti J.P."/>
            <person name="Herman A."/>
            <person name="Mangelson H."/>
            <person name="Liachko I."/>
            <person name="Sullivan S."/>
            <person name="Sone E.D."/>
            <person name="Koren S."/>
            <person name="Silverstein K.A.T."/>
            <person name="Beckman K.B."/>
            <person name="Gohl D.M."/>
        </authorList>
    </citation>
    <scope>NUCLEOTIDE SEQUENCE</scope>
    <source>
        <strain evidence="2">Duluth1</strain>
        <tissue evidence="2">Whole animal</tissue>
    </source>
</reference>
<reference evidence="2" key="2">
    <citation type="submission" date="2020-11" db="EMBL/GenBank/DDBJ databases">
        <authorList>
            <person name="McCartney M.A."/>
            <person name="Auch B."/>
            <person name="Kono T."/>
            <person name="Mallez S."/>
            <person name="Becker A."/>
            <person name="Gohl D.M."/>
            <person name="Silverstein K.A.T."/>
            <person name="Koren S."/>
            <person name="Bechman K.B."/>
            <person name="Herman A."/>
            <person name="Abrahante J.E."/>
            <person name="Garbe J."/>
        </authorList>
    </citation>
    <scope>NUCLEOTIDE SEQUENCE</scope>
    <source>
        <strain evidence="2">Duluth1</strain>
        <tissue evidence="2">Whole animal</tissue>
    </source>
</reference>
<evidence type="ECO:0000313" key="3">
    <source>
        <dbReference type="Proteomes" id="UP000828390"/>
    </source>
</evidence>
<protein>
    <submittedName>
        <fullName evidence="2">Uncharacterized protein</fullName>
    </submittedName>
</protein>
<dbReference type="EMBL" id="JAIWYP010000012">
    <property type="protein sequence ID" value="KAH3730758.1"/>
    <property type="molecule type" value="Genomic_DNA"/>
</dbReference>
<evidence type="ECO:0000313" key="2">
    <source>
        <dbReference type="EMBL" id="KAH3730758.1"/>
    </source>
</evidence>
<name>A0A9D4CSA4_DREPO</name>
<comment type="caution">
    <text evidence="2">The sequence shown here is derived from an EMBL/GenBank/DDBJ whole genome shotgun (WGS) entry which is preliminary data.</text>
</comment>
<dbReference type="AlphaFoldDB" id="A0A9D4CSA4"/>